<evidence type="ECO:0000313" key="8">
    <source>
        <dbReference type="Proteomes" id="UP001499915"/>
    </source>
</evidence>
<dbReference type="Pfam" id="PF01614">
    <property type="entry name" value="IclR_C"/>
    <property type="match status" value="1"/>
</dbReference>
<feature type="domain" description="IclR-ED" evidence="6">
    <location>
        <begin position="81"/>
        <end position="260"/>
    </location>
</feature>
<dbReference type="InterPro" id="IPR050707">
    <property type="entry name" value="HTH_MetabolicPath_Reg"/>
</dbReference>
<organism evidence="7 8">
    <name type="scientific">Marinobacterium maritimum</name>
    <dbReference type="NCBI Taxonomy" id="500162"/>
    <lineage>
        <taxon>Bacteria</taxon>
        <taxon>Pseudomonadati</taxon>
        <taxon>Pseudomonadota</taxon>
        <taxon>Gammaproteobacteria</taxon>
        <taxon>Oceanospirillales</taxon>
        <taxon>Oceanospirillaceae</taxon>
        <taxon>Marinobacterium</taxon>
    </lineage>
</organism>
<evidence type="ECO:0000256" key="3">
    <source>
        <dbReference type="ARBA" id="ARBA00023163"/>
    </source>
</evidence>
<name>A0ABN1I2G1_9GAMM</name>
<dbReference type="SMART" id="SM00346">
    <property type="entry name" value="HTH_ICLR"/>
    <property type="match status" value="1"/>
</dbReference>
<dbReference type="InterPro" id="IPR005471">
    <property type="entry name" value="Tscrpt_reg_IclR_N"/>
</dbReference>
<dbReference type="SUPFAM" id="SSF46785">
    <property type="entry name" value="Winged helix' DNA-binding domain"/>
    <property type="match status" value="1"/>
</dbReference>
<keyword evidence="3" id="KW-0804">Transcription</keyword>
<evidence type="ECO:0000256" key="1">
    <source>
        <dbReference type="ARBA" id="ARBA00023015"/>
    </source>
</evidence>
<reference evidence="7 8" key="1">
    <citation type="journal article" date="2019" name="Int. J. Syst. Evol. Microbiol.">
        <title>The Global Catalogue of Microorganisms (GCM) 10K type strain sequencing project: providing services to taxonomists for standard genome sequencing and annotation.</title>
        <authorList>
            <consortium name="The Broad Institute Genomics Platform"/>
            <consortium name="The Broad Institute Genome Sequencing Center for Infectious Disease"/>
            <person name="Wu L."/>
            <person name="Ma J."/>
        </authorList>
    </citation>
    <scope>NUCLEOTIDE SEQUENCE [LARGE SCALE GENOMIC DNA]</scope>
    <source>
        <strain evidence="7 8">JCM 15134</strain>
    </source>
</reference>
<keyword evidence="2" id="KW-0238">DNA-binding</keyword>
<evidence type="ECO:0000259" key="6">
    <source>
        <dbReference type="PROSITE" id="PS51078"/>
    </source>
</evidence>
<evidence type="ECO:0000259" key="5">
    <source>
        <dbReference type="PROSITE" id="PS51077"/>
    </source>
</evidence>
<dbReference type="Pfam" id="PF09339">
    <property type="entry name" value="HTH_IclR"/>
    <property type="match status" value="1"/>
</dbReference>
<dbReference type="PANTHER" id="PTHR30136:SF8">
    <property type="entry name" value="TRANSCRIPTIONAL REGULATORY PROTEIN"/>
    <property type="match status" value="1"/>
</dbReference>
<dbReference type="SUPFAM" id="SSF55781">
    <property type="entry name" value="GAF domain-like"/>
    <property type="match status" value="1"/>
</dbReference>
<comment type="caution">
    <text evidence="7">The sequence shown here is derived from an EMBL/GenBank/DDBJ whole genome shotgun (WGS) entry which is preliminary data.</text>
</comment>
<proteinExistence type="predicted"/>
<dbReference type="PANTHER" id="PTHR30136">
    <property type="entry name" value="HELIX-TURN-HELIX TRANSCRIPTIONAL REGULATOR, ICLR FAMILY"/>
    <property type="match status" value="1"/>
</dbReference>
<protein>
    <submittedName>
        <fullName evidence="7">IclR family transcriptional regulator</fullName>
    </submittedName>
</protein>
<gene>
    <name evidence="7" type="ORF">GCM10009104_05640</name>
</gene>
<keyword evidence="1" id="KW-0805">Transcription regulation</keyword>
<dbReference type="Proteomes" id="UP001499915">
    <property type="component" value="Unassembled WGS sequence"/>
</dbReference>
<accession>A0ABN1I2G1</accession>
<dbReference type="InterPro" id="IPR036388">
    <property type="entry name" value="WH-like_DNA-bd_sf"/>
</dbReference>
<sequence length="267" mass="28192">MTAGVEEKPGSGPRRQKVQSAQIGTDILKGLAELSPSTSLSNLAAHVGMPASKVHRYLQALIASGFAEQDPGTGHYCLGREALFVGMAALRSLDVAREALPKLIELRDEFNETCFLAVWGNQGPSVVHVEKPARAITVVTQVGSVLPLLCSSTGLVFSAFLPEADTQHVMQQELTSPMSPTRAELDQQFAQIRSRGMHAIHGLLMTGVNALSAPIFAVGNTVAGVITMVGAEPSFTADLSGPHAEKLLAVTRAISERMNGVMPGSTQ</sequence>
<evidence type="ECO:0000256" key="2">
    <source>
        <dbReference type="ARBA" id="ARBA00023125"/>
    </source>
</evidence>
<keyword evidence="8" id="KW-1185">Reference proteome</keyword>
<dbReference type="InterPro" id="IPR014757">
    <property type="entry name" value="Tscrpt_reg_IclR_C"/>
</dbReference>
<dbReference type="InterPro" id="IPR029016">
    <property type="entry name" value="GAF-like_dom_sf"/>
</dbReference>
<dbReference type="RefSeq" id="WP_343801983.1">
    <property type="nucleotide sequence ID" value="NZ_BAAAET010000001.1"/>
</dbReference>
<feature type="domain" description="HTH iclR-type" evidence="5">
    <location>
        <begin position="18"/>
        <end position="80"/>
    </location>
</feature>
<feature type="region of interest" description="Disordered" evidence="4">
    <location>
        <begin position="1"/>
        <end position="20"/>
    </location>
</feature>
<evidence type="ECO:0000313" key="7">
    <source>
        <dbReference type="EMBL" id="GAA0683394.1"/>
    </source>
</evidence>
<evidence type="ECO:0000256" key="4">
    <source>
        <dbReference type="SAM" id="MobiDB-lite"/>
    </source>
</evidence>
<dbReference type="Gene3D" id="1.10.10.10">
    <property type="entry name" value="Winged helix-like DNA-binding domain superfamily/Winged helix DNA-binding domain"/>
    <property type="match status" value="1"/>
</dbReference>
<dbReference type="InterPro" id="IPR036390">
    <property type="entry name" value="WH_DNA-bd_sf"/>
</dbReference>
<dbReference type="EMBL" id="BAAAET010000001">
    <property type="protein sequence ID" value="GAA0683394.1"/>
    <property type="molecule type" value="Genomic_DNA"/>
</dbReference>
<dbReference type="PROSITE" id="PS51078">
    <property type="entry name" value="ICLR_ED"/>
    <property type="match status" value="1"/>
</dbReference>
<dbReference type="Gene3D" id="3.30.450.40">
    <property type="match status" value="1"/>
</dbReference>
<dbReference type="PROSITE" id="PS51077">
    <property type="entry name" value="HTH_ICLR"/>
    <property type="match status" value="1"/>
</dbReference>